<accession>A0A5B7E5E5</accession>
<comment type="caution">
    <text evidence="1">The sequence shown here is derived from an EMBL/GenBank/DDBJ whole genome shotgun (WGS) entry which is preliminary data.</text>
</comment>
<organism evidence="1 2">
    <name type="scientific">Portunus trituberculatus</name>
    <name type="common">Swimming crab</name>
    <name type="synonym">Neptunus trituberculatus</name>
    <dbReference type="NCBI Taxonomy" id="210409"/>
    <lineage>
        <taxon>Eukaryota</taxon>
        <taxon>Metazoa</taxon>
        <taxon>Ecdysozoa</taxon>
        <taxon>Arthropoda</taxon>
        <taxon>Crustacea</taxon>
        <taxon>Multicrustacea</taxon>
        <taxon>Malacostraca</taxon>
        <taxon>Eumalacostraca</taxon>
        <taxon>Eucarida</taxon>
        <taxon>Decapoda</taxon>
        <taxon>Pleocyemata</taxon>
        <taxon>Brachyura</taxon>
        <taxon>Eubrachyura</taxon>
        <taxon>Portunoidea</taxon>
        <taxon>Portunidae</taxon>
        <taxon>Portuninae</taxon>
        <taxon>Portunus</taxon>
    </lineage>
</organism>
<proteinExistence type="predicted"/>
<keyword evidence="2" id="KW-1185">Reference proteome</keyword>
<dbReference type="AlphaFoldDB" id="A0A5B7E5E5"/>
<protein>
    <submittedName>
        <fullName evidence="1">Uncharacterized protein</fullName>
    </submittedName>
</protein>
<evidence type="ECO:0000313" key="1">
    <source>
        <dbReference type="EMBL" id="MPC28535.1"/>
    </source>
</evidence>
<reference evidence="1 2" key="1">
    <citation type="submission" date="2019-05" db="EMBL/GenBank/DDBJ databases">
        <title>Another draft genome of Portunus trituberculatus and its Hox gene families provides insights of decapod evolution.</title>
        <authorList>
            <person name="Jeong J.-H."/>
            <person name="Song I."/>
            <person name="Kim S."/>
            <person name="Choi T."/>
            <person name="Kim D."/>
            <person name="Ryu S."/>
            <person name="Kim W."/>
        </authorList>
    </citation>
    <scope>NUCLEOTIDE SEQUENCE [LARGE SCALE GENOMIC DNA]</scope>
    <source>
        <tissue evidence="1">Muscle</tissue>
    </source>
</reference>
<sequence>MYDDVAYQVRHVATRRPEVGFSLGRGVGSPRWRDALTLSRLTVCCTAKPRIPLPITTTYTYPPSTATPTHLYSLATVPPAPLTNKYLKPISSSRTSNHRTRCTLMSWSRQPRLKW</sequence>
<gene>
    <name evidence="1" type="ORF">E2C01_021743</name>
</gene>
<dbReference type="Proteomes" id="UP000324222">
    <property type="component" value="Unassembled WGS sequence"/>
</dbReference>
<name>A0A5B7E5E5_PORTR</name>
<dbReference type="EMBL" id="VSRR010001929">
    <property type="protein sequence ID" value="MPC28535.1"/>
    <property type="molecule type" value="Genomic_DNA"/>
</dbReference>
<evidence type="ECO:0000313" key="2">
    <source>
        <dbReference type="Proteomes" id="UP000324222"/>
    </source>
</evidence>